<dbReference type="Pfam" id="PF00149">
    <property type="entry name" value="Metallophos"/>
    <property type="match status" value="1"/>
</dbReference>
<dbReference type="GO" id="GO:0008803">
    <property type="term" value="F:bis(5'-nucleosyl)-tetraphosphatase (symmetrical) activity"/>
    <property type="evidence" value="ECO:0007669"/>
    <property type="project" value="TreeGrafter"/>
</dbReference>
<dbReference type="EMBL" id="JFHC01000026">
    <property type="protein sequence ID" value="KDR41554.1"/>
    <property type="molecule type" value="Genomic_DNA"/>
</dbReference>
<dbReference type="SUPFAM" id="SSF56300">
    <property type="entry name" value="Metallo-dependent phosphatases"/>
    <property type="match status" value="1"/>
</dbReference>
<dbReference type="Proteomes" id="UP000027466">
    <property type="component" value="Unassembled WGS sequence"/>
</dbReference>
<keyword evidence="3" id="KW-1185">Reference proteome</keyword>
<name>A0A069PNV4_9BURK</name>
<dbReference type="Gene3D" id="3.60.21.10">
    <property type="match status" value="1"/>
</dbReference>
<dbReference type="InterPro" id="IPR004843">
    <property type="entry name" value="Calcineurin-like_PHP"/>
</dbReference>
<protein>
    <submittedName>
        <fullName evidence="2">Serine/threonine protein phosphatase</fullName>
    </submittedName>
</protein>
<gene>
    <name evidence="2" type="ORF">BG61_16845</name>
</gene>
<dbReference type="InterPro" id="IPR050126">
    <property type="entry name" value="Ap4A_hydrolase"/>
</dbReference>
<evidence type="ECO:0000313" key="3">
    <source>
        <dbReference type="Proteomes" id="UP000027466"/>
    </source>
</evidence>
<dbReference type="PROSITE" id="PS00125">
    <property type="entry name" value="SER_THR_PHOSPHATASE"/>
    <property type="match status" value="1"/>
</dbReference>
<feature type="domain" description="Serine/threonine specific protein phosphatases" evidence="1">
    <location>
        <begin position="72"/>
        <end position="77"/>
    </location>
</feature>
<sequence>MSFVKRFERNTVGRDFAVGDIHGHFTALQNRLAQIGFNRDVDRLFSVGDLVDRGPESDNALEWIDLPWFHAVRGNHEDMAIRWPSGNMDSAHYAANGGGWNVSNPRYLQLAFSGAFDALPIAMEVETEAGLVGIVHADCPFPTWRDFTVSIDDSNLSNKMRKAIFEAALWSRERIQDEDRSGVAGIRALIVGHTPLKNPAVLGNVHYIDTGGWFRDGYFTLIDLSTLETIPPIPGKLDWAA</sequence>
<comment type="caution">
    <text evidence="2">The sequence shown here is derived from an EMBL/GenBank/DDBJ whole genome shotgun (WGS) entry which is preliminary data.</text>
</comment>
<dbReference type="GO" id="GO:0110154">
    <property type="term" value="P:RNA decapping"/>
    <property type="evidence" value="ECO:0007669"/>
    <property type="project" value="TreeGrafter"/>
</dbReference>
<organism evidence="2 3">
    <name type="scientific">Caballeronia glathei</name>
    <dbReference type="NCBI Taxonomy" id="60547"/>
    <lineage>
        <taxon>Bacteria</taxon>
        <taxon>Pseudomonadati</taxon>
        <taxon>Pseudomonadota</taxon>
        <taxon>Betaproteobacteria</taxon>
        <taxon>Burkholderiales</taxon>
        <taxon>Burkholderiaceae</taxon>
        <taxon>Caballeronia</taxon>
    </lineage>
</organism>
<evidence type="ECO:0000313" key="2">
    <source>
        <dbReference type="EMBL" id="KDR41554.1"/>
    </source>
</evidence>
<accession>A0A069PNV4</accession>
<evidence type="ECO:0000259" key="1">
    <source>
        <dbReference type="PROSITE" id="PS00125"/>
    </source>
</evidence>
<reference evidence="2 3" key="1">
    <citation type="submission" date="2014-03" db="EMBL/GenBank/DDBJ databases">
        <title>Draft Genome Sequences of Four Burkholderia Strains.</title>
        <authorList>
            <person name="Liu X.Y."/>
            <person name="Li C.X."/>
            <person name="Xu J.H."/>
        </authorList>
    </citation>
    <scope>NUCLEOTIDE SEQUENCE [LARGE SCALE GENOMIC DNA]</scope>
    <source>
        <strain evidence="2 3">DSM 50014</strain>
    </source>
</reference>
<proteinExistence type="predicted"/>
<dbReference type="STRING" id="60547.GCA_000751215_06334"/>
<dbReference type="InterPro" id="IPR006186">
    <property type="entry name" value="Ser/Thr-sp_prot-phosphatase"/>
</dbReference>
<dbReference type="InterPro" id="IPR029052">
    <property type="entry name" value="Metallo-depent_PP-like"/>
</dbReference>
<dbReference type="PANTHER" id="PTHR42850">
    <property type="entry name" value="METALLOPHOSPHOESTERASE"/>
    <property type="match status" value="1"/>
</dbReference>
<dbReference type="GO" id="GO:0005737">
    <property type="term" value="C:cytoplasm"/>
    <property type="evidence" value="ECO:0007669"/>
    <property type="project" value="TreeGrafter"/>
</dbReference>
<dbReference type="RefSeq" id="WP_035939426.1">
    <property type="nucleotide sequence ID" value="NZ_CADFFX010000001.1"/>
</dbReference>
<dbReference type="AlphaFoldDB" id="A0A069PNV4"/>
<dbReference type="GO" id="GO:0016791">
    <property type="term" value="F:phosphatase activity"/>
    <property type="evidence" value="ECO:0007669"/>
    <property type="project" value="TreeGrafter"/>
</dbReference>
<dbReference type="PANTHER" id="PTHR42850:SF11">
    <property type="entry name" value="BIS(5'-NUCLEOSYL)-TETRAPHOSPHATASE [SYMMETRICAL]"/>
    <property type="match status" value="1"/>
</dbReference>